<dbReference type="InterPro" id="IPR013201">
    <property type="entry name" value="Prot_inhib_I29"/>
</dbReference>
<reference evidence="10" key="1">
    <citation type="journal article" date="2019" name="Gigascience">
        <title>De novo genome assembly of the endangered Acer yangbiense, a plant species with extremely small populations endemic to Yunnan Province, China.</title>
        <authorList>
            <person name="Yang J."/>
            <person name="Wariss H.M."/>
            <person name="Tao L."/>
            <person name="Zhang R."/>
            <person name="Yun Q."/>
            <person name="Hollingsworth P."/>
            <person name="Dao Z."/>
            <person name="Luo G."/>
            <person name="Guo H."/>
            <person name="Ma Y."/>
            <person name="Sun W."/>
        </authorList>
    </citation>
    <scope>NUCLEOTIDE SEQUENCE [LARGE SCALE GENOMIC DNA]</scope>
    <source>
        <strain evidence="10">cv. Malutang</strain>
    </source>
</reference>
<dbReference type="InterPro" id="IPR013128">
    <property type="entry name" value="Peptidase_C1A"/>
</dbReference>
<evidence type="ECO:0000313" key="9">
    <source>
        <dbReference type="EMBL" id="TXG52145.1"/>
    </source>
</evidence>
<dbReference type="PRINTS" id="PR00705">
    <property type="entry name" value="PAPAIN"/>
</dbReference>
<name>A0A5C7H6C8_9ROSI</name>
<dbReference type="Proteomes" id="UP000323000">
    <property type="component" value="Chromosome 10"/>
</dbReference>
<evidence type="ECO:0000256" key="4">
    <source>
        <dbReference type="ARBA" id="ARBA00022807"/>
    </source>
</evidence>
<sequence length="405" mass="45254">MAAASSFSSILLFLISLLSTAFLSSIHGFTDDPLIQQVVSSDSRDGDLLMRAEHQFTGFKKEYGKTYPTQEEDDYRFGVFISNLRLARRNQIMDPTAVHGVTKFSDLTPSEFRRRFLGSGRRDDQILQLSKDISKAPILPTDKLPRSRNWIARGAVTAVKNQGDCNGCWAFSSIAVLEGAHFRANHKLVNLSEQQLIDCSKDCSPKVSDLCDLGCKGGHRLLAYKYIKNAGGVAKAEDYRFTGTENGFCNVTDKSQMVASIRKYEYIGPDEAQYAAYLVKRGPLTVNINITTIQTYKKGVLCPRINCSSHVDNSTSTSTDEIVNHAVVLVGYRNRTRYSDDHDHDNNHRRKRFWWMVKNSWGSNWGELGYFRVCGGLLTACEKNPVAIYAVAEKIKLSSLAGLSS</sequence>
<evidence type="ECO:0000259" key="7">
    <source>
        <dbReference type="SMART" id="SM00645"/>
    </source>
</evidence>
<dbReference type="InterPro" id="IPR038765">
    <property type="entry name" value="Papain-like_cys_pep_sf"/>
</dbReference>
<evidence type="ECO:0000259" key="8">
    <source>
        <dbReference type="SMART" id="SM00848"/>
    </source>
</evidence>
<feature type="domain" description="Peptidase C1A papain C-terminal" evidence="7">
    <location>
        <begin position="144"/>
        <end position="391"/>
    </location>
</feature>
<evidence type="ECO:0000256" key="1">
    <source>
        <dbReference type="ARBA" id="ARBA00008455"/>
    </source>
</evidence>
<dbReference type="Pfam" id="PF08246">
    <property type="entry name" value="Inhibitor_I29"/>
    <property type="match status" value="1"/>
</dbReference>
<evidence type="ECO:0000256" key="6">
    <source>
        <dbReference type="SAM" id="SignalP"/>
    </source>
</evidence>
<dbReference type="SMART" id="SM00848">
    <property type="entry name" value="Inhibitor_I29"/>
    <property type="match status" value="1"/>
</dbReference>
<keyword evidence="2" id="KW-0645">Protease</keyword>
<dbReference type="SUPFAM" id="SSF54001">
    <property type="entry name" value="Cysteine proteinases"/>
    <property type="match status" value="1"/>
</dbReference>
<keyword evidence="6" id="KW-0732">Signal</keyword>
<dbReference type="GO" id="GO:0008234">
    <property type="term" value="F:cysteine-type peptidase activity"/>
    <property type="evidence" value="ECO:0007669"/>
    <property type="project" value="UniProtKB-KW"/>
</dbReference>
<comment type="caution">
    <text evidence="9">The sequence shown here is derived from an EMBL/GenBank/DDBJ whole genome shotgun (WGS) entry which is preliminary data.</text>
</comment>
<feature type="signal peptide" evidence="6">
    <location>
        <begin position="1"/>
        <end position="28"/>
    </location>
</feature>
<dbReference type="PANTHER" id="PTHR12411">
    <property type="entry name" value="CYSTEINE PROTEASE FAMILY C1-RELATED"/>
    <property type="match status" value="1"/>
</dbReference>
<protein>
    <recommendedName>
        <fullName evidence="11">Peptidase C1A papain C-terminal domain-containing protein</fullName>
    </recommendedName>
</protein>
<accession>A0A5C7H6C8</accession>
<evidence type="ECO:0000256" key="5">
    <source>
        <dbReference type="ARBA" id="ARBA00023157"/>
    </source>
</evidence>
<evidence type="ECO:0008006" key="11">
    <source>
        <dbReference type="Google" id="ProtNLM"/>
    </source>
</evidence>
<keyword evidence="5" id="KW-1015">Disulfide bond</keyword>
<comment type="similarity">
    <text evidence="1">Belongs to the peptidase C1 family.</text>
</comment>
<dbReference type="GO" id="GO:0006508">
    <property type="term" value="P:proteolysis"/>
    <property type="evidence" value="ECO:0007669"/>
    <property type="project" value="UniProtKB-KW"/>
</dbReference>
<keyword evidence="3" id="KW-0378">Hydrolase</keyword>
<dbReference type="InterPro" id="IPR000668">
    <property type="entry name" value="Peptidase_C1A_C"/>
</dbReference>
<gene>
    <name evidence="9" type="ORF">EZV62_021314</name>
</gene>
<keyword evidence="4" id="KW-0788">Thiol protease</keyword>
<dbReference type="InterPro" id="IPR039417">
    <property type="entry name" value="Peptidase_C1A_papain-like"/>
</dbReference>
<evidence type="ECO:0000313" key="10">
    <source>
        <dbReference type="Proteomes" id="UP000323000"/>
    </source>
</evidence>
<dbReference type="Pfam" id="PF00112">
    <property type="entry name" value="Peptidase_C1"/>
    <property type="match status" value="1"/>
</dbReference>
<dbReference type="EMBL" id="VAHF01000010">
    <property type="protein sequence ID" value="TXG52145.1"/>
    <property type="molecule type" value="Genomic_DNA"/>
</dbReference>
<dbReference type="OrthoDB" id="1563290at2759"/>
<evidence type="ECO:0000256" key="2">
    <source>
        <dbReference type="ARBA" id="ARBA00022670"/>
    </source>
</evidence>
<dbReference type="SMART" id="SM00645">
    <property type="entry name" value="Pept_C1"/>
    <property type="match status" value="1"/>
</dbReference>
<keyword evidence="10" id="KW-1185">Reference proteome</keyword>
<feature type="domain" description="Cathepsin propeptide inhibitor" evidence="8">
    <location>
        <begin position="56"/>
        <end position="112"/>
    </location>
</feature>
<evidence type="ECO:0000256" key="3">
    <source>
        <dbReference type="ARBA" id="ARBA00022801"/>
    </source>
</evidence>
<proteinExistence type="inferred from homology"/>
<dbReference type="Gene3D" id="3.90.70.10">
    <property type="entry name" value="Cysteine proteinases"/>
    <property type="match status" value="1"/>
</dbReference>
<feature type="chain" id="PRO_5022785664" description="Peptidase C1A papain C-terminal domain-containing protein" evidence="6">
    <location>
        <begin position="29"/>
        <end position="405"/>
    </location>
</feature>
<dbReference type="CDD" id="cd02248">
    <property type="entry name" value="Peptidase_C1A"/>
    <property type="match status" value="1"/>
</dbReference>
<dbReference type="AlphaFoldDB" id="A0A5C7H6C8"/>
<organism evidence="9 10">
    <name type="scientific">Acer yangbiense</name>
    <dbReference type="NCBI Taxonomy" id="1000413"/>
    <lineage>
        <taxon>Eukaryota</taxon>
        <taxon>Viridiplantae</taxon>
        <taxon>Streptophyta</taxon>
        <taxon>Embryophyta</taxon>
        <taxon>Tracheophyta</taxon>
        <taxon>Spermatophyta</taxon>
        <taxon>Magnoliopsida</taxon>
        <taxon>eudicotyledons</taxon>
        <taxon>Gunneridae</taxon>
        <taxon>Pentapetalae</taxon>
        <taxon>rosids</taxon>
        <taxon>malvids</taxon>
        <taxon>Sapindales</taxon>
        <taxon>Sapindaceae</taxon>
        <taxon>Hippocastanoideae</taxon>
        <taxon>Acereae</taxon>
        <taxon>Acer</taxon>
    </lineage>
</organism>